<organism evidence="1">
    <name type="scientific">Guillardia theta</name>
    <name type="common">Cryptophyte</name>
    <name type="synonym">Cryptomonas phi</name>
    <dbReference type="NCBI Taxonomy" id="55529"/>
    <lineage>
        <taxon>Eukaryota</taxon>
        <taxon>Cryptophyceae</taxon>
        <taxon>Pyrenomonadales</taxon>
        <taxon>Geminigeraceae</taxon>
        <taxon>Guillardia</taxon>
    </lineage>
</organism>
<evidence type="ECO:0000313" key="1">
    <source>
        <dbReference type="EMBL" id="CAE2280027.1"/>
    </source>
</evidence>
<sequence>MNAENVFLPNDADNVQEQEFLFDQIAQPLKGIPLEWYTPGWSHAERGLKNYHYRLLCVLVLFPLLSDSPNTSQRIEQLKKHWKSFRDVFGFESDIEAQQFLFGFLQKANLQQFETLAMAERDLHTAKCRKECEDSFMKTVDEILNTAGGETVQDKIYSFLTEVQTNLENNQIKDSFQKYRESSIAKLDNVIATETFAPQILSLRSHDDTEKLKTFQLITEMEFQPDSSELVTSLLKYFADRKNDSSTLHKYQKFPVIFRGLVKIQDADEGKESRAILDEKALPLTRREFTRGEMEEFLKFFHGCRAMQEVKFLELRPYSAPLQNGITIVLGCCKRIVKAFLLKNYKKPPT</sequence>
<reference evidence="1" key="1">
    <citation type="submission" date="2021-01" db="EMBL/GenBank/DDBJ databases">
        <authorList>
            <person name="Corre E."/>
            <person name="Pelletier E."/>
            <person name="Niang G."/>
            <person name="Scheremetjew M."/>
            <person name="Finn R."/>
            <person name="Kale V."/>
            <person name="Holt S."/>
            <person name="Cochrane G."/>
            <person name="Meng A."/>
            <person name="Brown T."/>
            <person name="Cohen L."/>
        </authorList>
    </citation>
    <scope>NUCLEOTIDE SEQUENCE</scope>
    <source>
        <strain evidence="1">CCMP 2712</strain>
    </source>
</reference>
<proteinExistence type="predicted"/>
<dbReference type="EMBL" id="HBKN01011181">
    <property type="protein sequence ID" value="CAE2280027.1"/>
    <property type="molecule type" value="Transcribed_RNA"/>
</dbReference>
<name>A0A6U5Y3K3_GUITH</name>
<accession>A0A6U5Y3K3</accession>
<evidence type="ECO:0000313" key="2">
    <source>
        <dbReference type="EMBL" id="CAE2280072.1"/>
    </source>
</evidence>
<dbReference type="EMBL" id="HBKN01011189">
    <property type="protein sequence ID" value="CAE2280072.1"/>
    <property type="molecule type" value="Transcribed_RNA"/>
</dbReference>
<dbReference type="AlphaFoldDB" id="A0A6U5Y3K3"/>
<protein>
    <submittedName>
        <fullName evidence="1">Uncharacterized protein</fullName>
    </submittedName>
</protein>
<gene>
    <name evidence="1" type="ORF">GTHE00462_LOCUS8836</name>
    <name evidence="2" type="ORF">GTHE00462_LOCUS8844</name>
</gene>